<evidence type="ECO:0000256" key="6">
    <source>
        <dbReference type="RuleBase" id="RU364146"/>
    </source>
</evidence>
<dbReference type="GO" id="GO:0016592">
    <property type="term" value="C:mediator complex"/>
    <property type="evidence" value="ECO:0007669"/>
    <property type="project" value="InterPro"/>
</dbReference>
<sequence length="141" mass="15749">MASPPTPLAQELDSPRSSPAPAGIQHDLEVDLMALASALYSLGTTIINDSTKDGEKHAGQRVNDVIETLRKVDERSRDPDLRTMVPMQILLDIDNAKNPMNVTRERLERAATENQFMNGKIKLFRAITKPSIRHCVRIFQS</sequence>
<keyword evidence="6" id="KW-0010">Activator</keyword>
<feature type="region of interest" description="Disordered" evidence="7">
    <location>
        <begin position="1"/>
        <end position="23"/>
    </location>
</feature>
<name>A0A8H5D0P2_9AGAR</name>
<evidence type="ECO:0000313" key="9">
    <source>
        <dbReference type="Proteomes" id="UP000559256"/>
    </source>
</evidence>
<evidence type="ECO:0000256" key="1">
    <source>
        <dbReference type="ARBA" id="ARBA00004123"/>
    </source>
</evidence>
<comment type="function">
    <text evidence="6">Component of the Mediator complex, a coactivator involved in the regulated transcription of nearly all RNA polymerase II-dependent genes. Mediator functions as a bridge to convey information from gene-specific regulatory proteins to the basal RNA polymerase II transcription machinery. Mediator is recruited to promoters by direct interactions with regulatory proteins and serves as a scaffold for the assembly of a functional preinitiation complex with RNA polymerase II and the general transcription factors.</text>
</comment>
<dbReference type="OrthoDB" id="337270at2759"/>
<evidence type="ECO:0000313" key="8">
    <source>
        <dbReference type="EMBL" id="KAF5351499.1"/>
    </source>
</evidence>
<evidence type="ECO:0000256" key="2">
    <source>
        <dbReference type="ARBA" id="ARBA00005389"/>
    </source>
</evidence>
<dbReference type="Pfam" id="PF09748">
    <property type="entry name" value="Med10"/>
    <property type="match status" value="1"/>
</dbReference>
<comment type="subunit">
    <text evidence="6">Component of the Mediator complex.</text>
</comment>
<keyword evidence="3 6" id="KW-0805">Transcription regulation</keyword>
<dbReference type="Proteomes" id="UP000559256">
    <property type="component" value="Unassembled WGS sequence"/>
</dbReference>
<protein>
    <recommendedName>
        <fullName evidence="6">Mediator of RNA polymerase II transcription subunit 10</fullName>
    </recommendedName>
    <alternativeName>
        <fullName evidence="6">Mediator complex subunit 10</fullName>
    </alternativeName>
</protein>
<organism evidence="8 9">
    <name type="scientific">Tetrapyrgos nigripes</name>
    <dbReference type="NCBI Taxonomy" id="182062"/>
    <lineage>
        <taxon>Eukaryota</taxon>
        <taxon>Fungi</taxon>
        <taxon>Dikarya</taxon>
        <taxon>Basidiomycota</taxon>
        <taxon>Agaricomycotina</taxon>
        <taxon>Agaricomycetes</taxon>
        <taxon>Agaricomycetidae</taxon>
        <taxon>Agaricales</taxon>
        <taxon>Marasmiineae</taxon>
        <taxon>Marasmiaceae</taxon>
        <taxon>Tetrapyrgos</taxon>
    </lineage>
</organism>
<dbReference type="GO" id="GO:0006357">
    <property type="term" value="P:regulation of transcription by RNA polymerase II"/>
    <property type="evidence" value="ECO:0007669"/>
    <property type="project" value="InterPro"/>
</dbReference>
<gene>
    <name evidence="6" type="primary">MED10</name>
    <name evidence="8" type="ORF">D9758_007185</name>
</gene>
<evidence type="ECO:0000256" key="3">
    <source>
        <dbReference type="ARBA" id="ARBA00023015"/>
    </source>
</evidence>
<evidence type="ECO:0000256" key="5">
    <source>
        <dbReference type="ARBA" id="ARBA00023242"/>
    </source>
</evidence>
<comment type="similarity">
    <text evidence="2 6">Belongs to the Mediator complex subunit 10 family.</text>
</comment>
<proteinExistence type="inferred from homology"/>
<keyword evidence="5 6" id="KW-0539">Nucleus</keyword>
<evidence type="ECO:0000256" key="7">
    <source>
        <dbReference type="SAM" id="MobiDB-lite"/>
    </source>
</evidence>
<comment type="caution">
    <text evidence="8">The sequence shown here is derived from an EMBL/GenBank/DDBJ whole genome shotgun (WGS) entry which is preliminary data.</text>
</comment>
<dbReference type="EMBL" id="JAACJM010000069">
    <property type="protein sequence ID" value="KAF5351499.1"/>
    <property type="molecule type" value="Genomic_DNA"/>
</dbReference>
<evidence type="ECO:0000256" key="4">
    <source>
        <dbReference type="ARBA" id="ARBA00023163"/>
    </source>
</evidence>
<keyword evidence="4 6" id="KW-0804">Transcription</keyword>
<accession>A0A8H5D0P2</accession>
<dbReference type="InterPro" id="IPR019145">
    <property type="entry name" value="Mediator_Med10"/>
</dbReference>
<comment type="subcellular location">
    <subcellularLocation>
        <location evidence="1 6">Nucleus</location>
    </subcellularLocation>
</comment>
<keyword evidence="9" id="KW-1185">Reference proteome</keyword>
<reference evidence="8 9" key="1">
    <citation type="journal article" date="2020" name="ISME J.">
        <title>Uncovering the hidden diversity of litter-decomposition mechanisms in mushroom-forming fungi.</title>
        <authorList>
            <person name="Floudas D."/>
            <person name="Bentzer J."/>
            <person name="Ahren D."/>
            <person name="Johansson T."/>
            <person name="Persson P."/>
            <person name="Tunlid A."/>
        </authorList>
    </citation>
    <scope>NUCLEOTIDE SEQUENCE [LARGE SCALE GENOMIC DNA]</scope>
    <source>
        <strain evidence="8 9">CBS 291.85</strain>
    </source>
</reference>
<dbReference type="AlphaFoldDB" id="A0A8H5D0P2"/>
<dbReference type="GO" id="GO:0003712">
    <property type="term" value="F:transcription coregulator activity"/>
    <property type="evidence" value="ECO:0007669"/>
    <property type="project" value="InterPro"/>
</dbReference>